<dbReference type="Proteomes" id="UP000321299">
    <property type="component" value="Chromosome"/>
</dbReference>
<dbReference type="AlphaFoldDB" id="A0A5B9APD9"/>
<accession>A0A5B9APD9</accession>
<dbReference type="EMBL" id="CP042615">
    <property type="protein sequence ID" value="QED75774.1"/>
    <property type="molecule type" value="Genomic_DNA"/>
</dbReference>
<proteinExistence type="predicted"/>
<evidence type="ECO:0000313" key="1">
    <source>
        <dbReference type="EMBL" id="QED75774.1"/>
    </source>
</evidence>
<reference evidence="1 2" key="1">
    <citation type="submission" date="2019-08" db="EMBL/GenBank/DDBJ databases">
        <title>Plasmid- and chromosome-located mcr-3 in mcr-1-positive Escherichia coli from diseased swine, Taiwan.</title>
        <authorList>
            <person name="Hsu C.-Y."/>
            <person name="Huang W.-C."/>
            <person name="Lauderdale T.-L."/>
        </authorList>
    </citation>
    <scope>NUCLEOTIDE SEQUENCE [LARGE SCALE GENOMIC DNA]</scope>
    <source>
        <strain evidence="1 2">NCYU-26-73</strain>
    </source>
</reference>
<gene>
    <name evidence="1" type="ORF">FTV93_24460</name>
</gene>
<organism evidence="1 2">
    <name type="scientific">Escherichia coli</name>
    <dbReference type="NCBI Taxonomy" id="562"/>
    <lineage>
        <taxon>Bacteria</taxon>
        <taxon>Pseudomonadati</taxon>
        <taxon>Pseudomonadota</taxon>
        <taxon>Gammaproteobacteria</taxon>
        <taxon>Enterobacterales</taxon>
        <taxon>Enterobacteriaceae</taxon>
        <taxon>Escherichia</taxon>
    </lineage>
</organism>
<evidence type="ECO:0000313" key="2">
    <source>
        <dbReference type="Proteomes" id="UP000321299"/>
    </source>
</evidence>
<sequence length="97" mass="11208">MMPGIRPAKKHKIPYPVEPFIGGVINLKFPYLVWLNLFQLHLVSLYQQRDNPTRIIAPYLHFKRKYESCALLFTLVTIAFSATPPNGRWKTGALILK</sequence>
<reference evidence="1 2" key="2">
    <citation type="submission" date="2019-08" db="EMBL/GenBank/DDBJ databases">
        <authorList>
            <person name="Chen F.-J."/>
            <person name="Wu H.-C."/>
            <person name="Liao Y.-C."/>
            <person name="Kuo S.-C."/>
        </authorList>
    </citation>
    <scope>NUCLEOTIDE SEQUENCE [LARGE SCALE GENOMIC DNA]</scope>
    <source>
        <strain evidence="1 2">NCYU-26-73</strain>
    </source>
</reference>
<protein>
    <submittedName>
        <fullName evidence="1">Uncharacterized protein</fullName>
    </submittedName>
</protein>
<name>A0A5B9APD9_ECOLX</name>